<feature type="region of interest" description="Disordered" evidence="1">
    <location>
        <begin position="1"/>
        <end position="52"/>
    </location>
</feature>
<sequence length="52" mass="5828">MTPPRRMAREKSRAWEARRFPPPVQTGSGSKGRPRTRPSQLLTGAPLATRPM</sequence>
<gene>
    <name evidence="2" type="ORF">D187_009932</name>
</gene>
<accession>S9QL78</accession>
<organism evidence="2 3">
    <name type="scientific">Cystobacter fuscus (strain ATCC 25194 / DSM 2262 / NBRC 100088 / M29)</name>
    <dbReference type="NCBI Taxonomy" id="1242864"/>
    <lineage>
        <taxon>Bacteria</taxon>
        <taxon>Pseudomonadati</taxon>
        <taxon>Myxococcota</taxon>
        <taxon>Myxococcia</taxon>
        <taxon>Myxococcales</taxon>
        <taxon>Cystobacterineae</taxon>
        <taxon>Archangiaceae</taxon>
        <taxon>Cystobacter</taxon>
    </lineage>
</organism>
<reference evidence="2" key="1">
    <citation type="submission" date="2013-05" db="EMBL/GenBank/DDBJ databases">
        <title>Genome assembly of Cystobacter fuscus DSM 2262.</title>
        <authorList>
            <person name="Sharma G."/>
            <person name="Khatri I."/>
            <person name="Kaur C."/>
            <person name="Mayilraj S."/>
            <person name="Subramanian S."/>
        </authorList>
    </citation>
    <scope>NUCLEOTIDE SEQUENCE [LARGE SCALE GENOMIC DNA]</scope>
    <source>
        <strain evidence="2">DSM 2262</strain>
    </source>
</reference>
<evidence type="ECO:0000256" key="1">
    <source>
        <dbReference type="SAM" id="MobiDB-lite"/>
    </source>
</evidence>
<keyword evidence="3" id="KW-1185">Reference proteome</keyword>
<dbReference type="EMBL" id="ANAH02000008">
    <property type="protein sequence ID" value="EPX62029.1"/>
    <property type="molecule type" value="Genomic_DNA"/>
</dbReference>
<dbReference type="Proteomes" id="UP000011682">
    <property type="component" value="Unassembled WGS sequence"/>
</dbReference>
<name>S9QL78_CYSF2</name>
<comment type="caution">
    <text evidence="2">The sequence shown here is derived from an EMBL/GenBank/DDBJ whole genome shotgun (WGS) entry which is preliminary data.</text>
</comment>
<proteinExistence type="predicted"/>
<protein>
    <submittedName>
        <fullName evidence="2">Uncharacterized protein</fullName>
    </submittedName>
</protein>
<dbReference type="AlphaFoldDB" id="S9QL78"/>
<evidence type="ECO:0000313" key="2">
    <source>
        <dbReference type="EMBL" id="EPX62029.1"/>
    </source>
</evidence>
<feature type="compositionally biased region" description="Basic and acidic residues" evidence="1">
    <location>
        <begin position="7"/>
        <end position="19"/>
    </location>
</feature>
<evidence type="ECO:0000313" key="3">
    <source>
        <dbReference type="Proteomes" id="UP000011682"/>
    </source>
</evidence>